<feature type="non-terminal residue" evidence="2">
    <location>
        <position position="59"/>
    </location>
</feature>
<feature type="non-terminal residue" evidence="2">
    <location>
        <position position="1"/>
    </location>
</feature>
<dbReference type="InterPro" id="IPR055356">
    <property type="entry name" value="ZP-N"/>
</dbReference>
<dbReference type="Gene3D" id="2.60.40.3210">
    <property type="entry name" value="Zona pellucida, ZP-N domain"/>
    <property type="match status" value="1"/>
</dbReference>
<feature type="domain" description="ZP" evidence="1">
    <location>
        <begin position="3"/>
        <end position="59"/>
    </location>
</feature>
<dbReference type="PROSITE" id="PS51034">
    <property type="entry name" value="ZP_2"/>
    <property type="match status" value="1"/>
</dbReference>
<protein>
    <submittedName>
        <fullName evidence="2">Putative ZP domain-containing protein LOC729800</fullName>
    </submittedName>
</protein>
<sequence>ALVCSSAYMRAVVDRRYLELQGYSVWNISLSDSYCRPTITSAEVIFNIPYNGCGTRREV</sequence>
<evidence type="ECO:0000313" key="3">
    <source>
        <dbReference type="Proteomes" id="UP000054064"/>
    </source>
</evidence>
<dbReference type="Pfam" id="PF23344">
    <property type="entry name" value="ZP-N"/>
    <property type="match status" value="1"/>
</dbReference>
<dbReference type="Proteomes" id="UP000054064">
    <property type="component" value="Unassembled WGS sequence"/>
</dbReference>
<evidence type="ECO:0000313" key="2">
    <source>
        <dbReference type="EMBL" id="KFO84485.1"/>
    </source>
</evidence>
<reference evidence="2 3" key="1">
    <citation type="submission" date="2014-04" db="EMBL/GenBank/DDBJ databases">
        <title>Genome evolution of avian class.</title>
        <authorList>
            <person name="Zhang G."/>
            <person name="Li C."/>
        </authorList>
    </citation>
    <scope>NUCLEOTIDE SEQUENCE [LARGE SCALE GENOMIC DNA]</scope>
    <source>
        <strain evidence="2">BGI_N320</strain>
    </source>
</reference>
<dbReference type="InterPro" id="IPR001507">
    <property type="entry name" value="ZP_dom"/>
</dbReference>
<keyword evidence="3" id="KW-1185">Reference proteome</keyword>
<organism evidence="2 3">
    <name type="scientific">Buceros rhinoceros silvestris</name>
    <dbReference type="NCBI Taxonomy" id="175836"/>
    <lineage>
        <taxon>Eukaryota</taxon>
        <taxon>Metazoa</taxon>
        <taxon>Chordata</taxon>
        <taxon>Craniata</taxon>
        <taxon>Vertebrata</taxon>
        <taxon>Euteleostomi</taxon>
        <taxon>Archelosauria</taxon>
        <taxon>Archosauria</taxon>
        <taxon>Dinosauria</taxon>
        <taxon>Saurischia</taxon>
        <taxon>Theropoda</taxon>
        <taxon>Coelurosauria</taxon>
        <taxon>Aves</taxon>
        <taxon>Neognathae</taxon>
        <taxon>Neoaves</taxon>
        <taxon>Telluraves</taxon>
        <taxon>Coraciimorphae</taxon>
        <taxon>Bucerotiformes</taxon>
        <taxon>Bucerotidae</taxon>
        <taxon>Buceros</taxon>
    </lineage>
</organism>
<accession>A0A091GQ29</accession>
<dbReference type="EMBL" id="KL504912">
    <property type="protein sequence ID" value="KFO84485.1"/>
    <property type="molecule type" value="Genomic_DNA"/>
</dbReference>
<gene>
    <name evidence="2" type="ORF">N320_13295</name>
</gene>
<name>A0A091GQ29_BUCRH</name>
<dbReference type="AlphaFoldDB" id="A0A091GQ29"/>
<evidence type="ECO:0000259" key="1">
    <source>
        <dbReference type="PROSITE" id="PS51034"/>
    </source>
</evidence>
<proteinExistence type="predicted"/>